<protein>
    <recommendedName>
        <fullName evidence="4">CAP-Gly domain-containing protein</fullName>
    </recommendedName>
</protein>
<evidence type="ECO:0000256" key="3">
    <source>
        <dbReference type="SAM" id="MobiDB-lite"/>
    </source>
</evidence>
<feature type="domain" description="CAP-Gly" evidence="4">
    <location>
        <begin position="23"/>
        <end position="69"/>
    </location>
</feature>
<dbReference type="SMART" id="SM01052">
    <property type="entry name" value="CAP_GLY"/>
    <property type="match status" value="1"/>
</dbReference>
<dbReference type="EMBL" id="JAXOVC010000001">
    <property type="protein sequence ID" value="KAK4508433.1"/>
    <property type="molecule type" value="Genomic_DNA"/>
</dbReference>
<organism evidence="5 6">
    <name type="scientific">Zasmidium cellare</name>
    <name type="common">Wine cellar mold</name>
    <name type="synonym">Racodium cellare</name>
    <dbReference type="NCBI Taxonomy" id="395010"/>
    <lineage>
        <taxon>Eukaryota</taxon>
        <taxon>Fungi</taxon>
        <taxon>Dikarya</taxon>
        <taxon>Ascomycota</taxon>
        <taxon>Pezizomycotina</taxon>
        <taxon>Dothideomycetes</taxon>
        <taxon>Dothideomycetidae</taxon>
        <taxon>Mycosphaerellales</taxon>
        <taxon>Mycosphaerellaceae</taxon>
        <taxon>Zasmidium</taxon>
    </lineage>
</organism>
<keyword evidence="2" id="KW-0677">Repeat</keyword>
<dbReference type="Gene3D" id="2.30.30.190">
    <property type="entry name" value="CAP Gly-rich-like domain"/>
    <property type="match status" value="1"/>
</dbReference>
<dbReference type="Proteomes" id="UP001305779">
    <property type="component" value="Unassembled WGS sequence"/>
</dbReference>
<dbReference type="PROSITE" id="PS50245">
    <property type="entry name" value="CAP_GLY_2"/>
    <property type="match status" value="1"/>
</dbReference>
<sequence>MTDHYVGQRLSLKGQPCTVQYVGAVADKPGTWLGVEWDDPERGKHDGTHDGKRYFECRNPSPRAASFLKPSQPWDKPRTFLQALREKYMPEDAGTGAEIVYFSTKQAEEVGFDKFARRQAQLQGIHVLVLDRMQIRASQTRDEDETISNFCANVTELDLSGNLFESLEELVRLASLFPKLLNLNISGNRFVVGPNAGSLPTVRTLDVSDIWLSWSKILSLTESFPGIKRLTAARNGLSSICPGSLPAGVQDIDLSDNLVSKLSDLKELGSCRALQTLTLKRNRVEAVNDSIDPGTLSETIETLDLAHNKLSSWSFFDSLEAAYPALTHLITTGNPLYEDLRSAEGKPLSTQDGYMLTIARLPLLSMLNYSKITEKERLNSETYYLGQIAAEVANHPADDEEKVLRRHPRWKALCEEYGQPAIRRSPKADELDPNSLAARLLTVTFQLATPAFPDPSKQSWRQEIPKTINIYSLHGLVAKKLGVMPLKLRLVWETGERDPLGQGDSCGGVDWWDSSDESGDDEAMGGGGSVLREVELAPGTRALGTYIEGREARIRVELRGQ</sequence>
<dbReference type="InterPro" id="IPR032675">
    <property type="entry name" value="LRR_dom_sf"/>
</dbReference>
<evidence type="ECO:0000313" key="5">
    <source>
        <dbReference type="EMBL" id="KAK4508433.1"/>
    </source>
</evidence>
<comment type="caution">
    <text evidence="5">The sequence shown here is derived from an EMBL/GenBank/DDBJ whole genome shotgun (WGS) entry which is preliminary data.</text>
</comment>
<dbReference type="PROSITE" id="PS51450">
    <property type="entry name" value="LRR"/>
    <property type="match status" value="2"/>
</dbReference>
<proteinExistence type="predicted"/>
<feature type="compositionally biased region" description="Acidic residues" evidence="3">
    <location>
        <begin position="513"/>
        <end position="523"/>
    </location>
</feature>
<reference evidence="5 6" key="1">
    <citation type="journal article" date="2023" name="G3 (Bethesda)">
        <title>A chromosome-level genome assembly of Zasmidium syzygii isolated from banana leaves.</title>
        <authorList>
            <person name="van Westerhoven A.C."/>
            <person name="Mehrabi R."/>
            <person name="Talebi R."/>
            <person name="Steentjes M.B.F."/>
            <person name="Corcolon B."/>
            <person name="Chong P.A."/>
            <person name="Kema G.H.J."/>
            <person name="Seidl M.F."/>
        </authorList>
    </citation>
    <scope>NUCLEOTIDE SEQUENCE [LARGE SCALE GENOMIC DNA]</scope>
    <source>
        <strain evidence="5 6">P124</strain>
    </source>
</reference>
<dbReference type="PANTHER" id="PTHR15454">
    <property type="entry name" value="NISCHARIN RELATED"/>
    <property type="match status" value="1"/>
</dbReference>
<gene>
    <name evidence="5" type="ORF">PRZ48_002171</name>
</gene>
<name>A0ABR0F626_ZASCE</name>
<keyword evidence="6" id="KW-1185">Reference proteome</keyword>
<keyword evidence="1" id="KW-0433">Leucine-rich repeat</keyword>
<evidence type="ECO:0000259" key="4">
    <source>
        <dbReference type="PROSITE" id="PS50245"/>
    </source>
</evidence>
<evidence type="ECO:0000313" key="6">
    <source>
        <dbReference type="Proteomes" id="UP001305779"/>
    </source>
</evidence>
<feature type="region of interest" description="Disordered" evidence="3">
    <location>
        <begin position="503"/>
        <end position="527"/>
    </location>
</feature>
<dbReference type="InterPro" id="IPR000938">
    <property type="entry name" value="CAP-Gly_domain"/>
</dbReference>
<dbReference type="InterPro" id="IPR036859">
    <property type="entry name" value="CAP-Gly_dom_sf"/>
</dbReference>
<accession>A0ABR0F626</accession>
<dbReference type="Gene3D" id="3.80.10.10">
    <property type="entry name" value="Ribonuclease Inhibitor"/>
    <property type="match status" value="3"/>
</dbReference>
<dbReference type="SUPFAM" id="SSF74924">
    <property type="entry name" value="Cap-Gly domain"/>
    <property type="match status" value="1"/>
</dbReference>
<evidence type="ECO:0000256" key="1">
    <source>
        <dbReference type="ARBA" id="ARBA00022614"/>
    </source>
</evidence>
<dbReference type="PANTHER" id="PTHR15454:SF73">
    <property type="entry name" value="DYNEIN AXONEMAL LIGHT CHAIN 1"/>
    <property type="match status" value="1"/>
</dbReference>
<dbReference type="PROSITE" id="PS00845">
    <property type="entry name" value="CAP_GLY_1"/>
    <property type="match status" value="1"/>
</dbReference>
<dbReference type="SUPFAM" id="SSF52058">
    <property type="entry name" value="L domain-like"/>
    <property type="match status" value="1"/>
</dbReference>
<evidence type="ECO:0000256" key="2">
    <source>
        <dbReference type="ARBA" id="ARBA00022737"/>
    </source>
</evidence>
<dbReference type="InterPro" id="IPR001611">
    <property type="entry name" value="Leu-rich_rpt"/>
</dbReference>
<dbReference type="Pfam" id="PF01302">
    <property type="entry name" value="CAP_GLY"/>
    <property type="match status" value="1"/>
</dbReference>